<feature type="transmembrane region" description="Helical" evidence="9">
    <location>
        <begin position="39"/>
        <end position="58"/>
    </location>
</feature>
<proteinExistence type="inferred from homology"/>
<feature type="transmembrane region" description="Helical" evidence="9">
    <location>
        <begin position="245"/>
        <end position="263"/>
    </location>
</feature>
<dbReference type="InterPro" id="IPR000515">
    <property type="entry name" value="MetI-like"/>
</dbReference>
<name>A0A8D4LLF9_9PAST</name>
<keyword evidence="6 9" id="KW-1133">Transmembrane helix</keyword>
<evidence type="ECO:0000256" key="8">
    <source>
        <dbReference type="ARBA" id="ARBA00024202"/>
    </source>
</evidence>
<evidence type="ECO:0000256" key="7">
    <source>
        <dbReference type="ARBA" id="ARBA00023136"/>
    </source>
</evidence>
<dbReference type="PROSITE" id="PS50928">
    <property type="entry name" value="ABC_TM1"/>
    <property type="match status" value="1"/>
</dbReference>
<keyword evidence="5 9" id="KW-0812">Transmembrane</keyword>
<dbReference type="GO" id="GO:0005886">
    <property type="term" value="C:plasma membrane"/>
    <property type="evidence" value="ECO:0007669"/>
    <property type="project" value="UniProtKB-SubCell"/>
</dbReference>
<feature type="transmembrane region" description="Helical" evidence="9">
    <location>
        <begin position="70"/>
        <end position="101"/>
    </location>
</feature>
<evidence type="ECO:0000256" key="4">
    <source>
        <dbReference type="ARBA" id="ARBA00022519"/>
    </source>
</evidence>
<protein>
    <submittedName>
        <fullName evidence="10">Peptide ABC transporter permease</fullName>
    </submittedName>
</protein>
<reference evidence="10" key="1">
    <citation type="submission" date="2017-06" db="EMBL/GenBank/DDBJ databases">
        <title>Genome sequencing of pathogenic and non-pathogenic strains within Bisgaard taxon 40.</title>
        <authorList>
            <person name="Ladner J.T."/>
            <person name="Lovett S.P."/>
            <person name="Koroleva G."/>
            <person name="Lorch J.M."/>
        </authorList>
    </citation>
    <scope>NUCLEOTIDE SEQUENCE</scope>
    <source>
        <strain evidence="10">27576-1-I1</strain>
    </source>
</reference>
<feature type="transmembrane region" description="Helical" evidence="9">
    <location>
        <begin position="179"/>
        <end position="196"/>
    </location>
</feature>
<dbReference type="Gene3D" id="1.10.3720.10">
    <property type="entry name" value="MetI-like"/>
    <property type="match status" value="1"/>
</dbReference>
<keyword evidence="11" id="KW-1185">Reference proteome</keyword>
<keyword evidence="3" id="KW-1003">Cell membrane</keyword>
<accession>A0A8D4LLF9</accession>
<dbReference type="AlphaFoldDB" id="A0A8D4LLF9"/>
<evidence type="ECO:0000256" key="5">
    <source>
        <dbReference type="ARBA" id="ARBA00022692"/>
    </source>
</evidence>
<dbReference type="PANTHER" id="PTHR43163">
    <property type="entry name" value="DIPEPTIDE TRANSPORT SYSTEM PERMEASE PROTEIN DPPB-RELATED"/>
    <property type="match status" value="1"/>
</dbReference>
<gene>
    <name evidence="10" type="ORF">CEP48_02045</name>
</gene>
<evidence type="ECO:0000256" key="6">
    <source>
        <dbReference type="ARBA" id="ARBA00022989"/>
    </source>
</evidence>
<dbReference type="PANTHER" id="PTHR43163:SF4">
    <property type="entry name" value="PUTRESCINE EXPORT SYSTEM PERMEASE PROTEIN SAPB"/>
    <property type="match status" value="1"/>
</dbReference>
<evidence type="ECO:0000256" key="1">
    <source>
        <dbReference type="ARBA" id="ARBA00004429"/>
    </source>
</evidence>
<evidence type="ECO:0000256" key="2">
    <source>
        <dbReference type="ARBA" id="ARBA00022448"/>
    </source>
</evidence>
<organism evidence="10 11">
    <name type="scientific">Mergibacter septicus</name>
    <dbReference type="NCBI Taxonomy" id="221402"/>
    <lineage>
        <taxon>Bacteria</taxon>
        <taxon>Pseudomonadati</taxon>
        <taxon>Pseudomonadota</taxon>
        <taxon>Gammaproteobacteria</taxon>
        <taxon>Pasteurellales</taxon>
        <taxon>Pasteurellaceae</taxon>
        <taxon>Mergibacter</taxon>
    </lineage>
</organism>
<evidence type="ECO:0000313" key="11">
    <source>
        <dbReference type="Proteomes" id="UP000955338"/>
    </source>
</evidence>
<keyword evidence="4" id="KW-0997">Cell inner membrane</keyword>
<dbReference type="SUPFAM" id="SSF161098">
    <property type="entry name" value="MetI-like"/>
    <property type="match status" value="1"/>
</dbReference>
<dbReference type="RefSeq" id="WP_261919648.1">
    <property type="nucleotide sequence ID" value="NZ_CP022010.1"/>
</dbReference>
<keyword evidence="2 9" id="KW-0813">Transport</keyword>
<feature type="transmembrane region" description="Helical" evidence="9">
    <location>
        <begin position="9"/>
        <end position="27"/>
    </location>
</feature>
<evidence type="ECO:0000313" key="10">
    <source>
        <dbReference type="EMBL" id="QDJ14268.1"/>
    </source>
</evidence>
<comment type="subcellular location">
    <subcellularLocation>
        <location evidence="1">Cell inner membrane</location>
        <topology evidence="1">Multi-pass membrane protein</topology>
    </subcellularLocation>
    <subcellularLocation>
        <location evidence="9">Cell membrane</location>
        <topology evidence="9">Multi-pass membrane protein</topology>
    </subcellularLocation>
</comment>
<comment type="similarity">
    <text evidence="8">Belongs to the binding-protein-dependent transport system permease family. OppBC subfamily.</text>
</comment>
<dbReference type="InterPro" id="IPR035906">
    <property type="entry name" value="MetI-like_sf"/>
</dbReference>
<evidence type="ECO:0000256" key="9">
    <source>
        <dbReference type="RuleBase" id="RU363032"/>
    </source>
</evidence>
<feature type="transmembrane region" description="Helical" evidence="9">
    <location>
        <begin position="113"/>
        <end position="135"/>
    </location>
</feature>
<dbReference type="GO" id="GO:0071916">
    <property type="term" value="F:dipeptide transmembrane transporter activity"/>
    <property type="evidence" value="ECO:0007669"/>
    <property type="project" value="TreeGrafter"/>
</dbReference>
<sequence length="319" mass="36130">MIIALLRRTFLTCFSLFVLVLISYQIMLKDPLNQNLGGGWFNGLVLYLHNLCSGDFGISYNGGESLRLQILSVLPATLELCILALLLAIFFGVCYGILGAYYADNWFGKTTRIISSLSLAIPIYWVSPILLYLAATHHWAISSVGQYNLLYEIKPITGFPIIDMWLIDQPYRIKIIQNVLLHLALPTLVLMITPFLEITRLTQQRAEIIFAQSYIKVATTRGWSKCKILRFYVLHNTLMPLIPSFIRIFTLTLALCMLIENIFNWSGIGQWLILALAEQDYNSVAIGVLVIGIVVITINLIAAFVTFLLDPFNRKNRYA</sequence>
<evidence type="ECO:0000256" key="3">
    <source>
        <dbReference type="ARBA" id="ARBA00022475"/>
    </source>
</evidence>
<dbReference type="Pfam" id="PF00528">
    <property type="entry name" value="BPD_transp_1"/>
    <property type="match status" value="1"/>
</dbReference>
<feature type="transmembrane region" description="Helical" evidence="9">
    <location>
        <begin position="283"/>
        <end position="309"/>
    </location>
</feature>
<dbReference type="EMBL" id="CP022011">
    <property type="protein sequence ID" value="QDJ14268.1"/>
    <property type="molecule type" value="Genomic_DNA"/>
</dbReference>
<dbReference type="Proteomes" id="UP000955338">
    <property type="component" value="Chromosome"/>
</dbReference>
<keyword evidence="7 9" id="KW-0472">Membrane</keyword>